<feature type="domain" description="Peptidase S8/S53" evidence="8">
    <location>
        <begin position="162"/>
        <end position="404"/>
    </location>
</feature>
<gene>
    <name evidence="10" type="ORF">RM573_12600</name>
</gene>
<dbReference type="Gene3D" id="3.50.30.30">
    <property type="match status" value="1"/>
</dbReference>
<keyword evidence="2 6" id="KW-0645">Protease</keyword>
<evidence type="ECO:0000259" key="8">
    <source>
        <dbReference type="Pfam" id="PF00082"/>
    </source>
</evidence>
<dbReference type="SUPFAM" id="SSF52743">
    <property type="entry name" value="Subtilisin-like"/>
    <property type="match status" value="1"/>
</dbReference>
<keyword evidence="5 6" id="KW-0720">Serine protease</keyword>
<dbReference type="EMBL" id="JAVRIF010000007">
    <property type="protein sequence ID" value="MDT0604440.1"/>
    <property type="molecule type" value="Genomic_DNA"/>
</dbReference>
<comment type="similarity">
    <text evidence="1 6">Belongs to the peptidase S8 family.</text>
</comment>
<dbReference type="RefSeq" id="WP_311582540.1">
    <property type="nucleotide sequence ID" value="NZ_JAVRIF010000007.1"/>
</dbReference>
<dbReference type="PROSITE" id="PS51892">
    <property type="entry name" value="SUBTILASE"/>
    <property type="match status" value="1"/>
</dbReference>
<keyword evidence="3" id="KW-0479">Metal-binding</keyword>
<evidence type="ECO:0000259" key="9">
    <source>
        <dbReference type="Pfam" id="PF04151"/>
    </source>
</evidence>
<feature type="domain" description="Peptidase C-terminal archaeal/bacterial" evidence="9">
    <location>
        <begin position="599"/>
        <end position="663"/>
    </location>
</feature>
<dbReference type="InterPro" id="IPR023828">
    <property type="entry name" value="Peptidase_S8_Ser-AS"/>
</dbReference>
<keyword evidence="7" id="KW-0732">Signal</keyword>
<dbReference type="Gene3D" id="3.40.50.200">
    <property type="entry name" value="Peptidase S8/S53 domain"/>
    <property type="match status" value="1"/>
</dbReference>
<protein>
    <submittedName>
        <fullName evidence="10">S8 family serine peptidase</fullName>
    </submittedName>
</protein>
<dbReference type="PROSITE" id="PS00138">
    <property type="entry name" value="SUBTILASE_SER"/>
    <property type="match status" value="1"/>
</dbReference>
<evidence type="ECO:0000256" key="4">
    <source>
        <dbReference type="ARBA" id="ARBA00022801"/>
    </source>
</evidence>
<reference evidence="10 11" key="1">
    <citation type="submission" date="2023-09" db="EMBL/GenBank/DDBJ databases">
        <authorList>
            <person name="Rey-Velasco X."/>
        </authorList>
    </citation>
    <scope>NUCLEOTIDE SEQUENCE [LARGE SCALE GENOMIC DNA]</scope>
    <source>
        <strain evidence="10 11">W431</strain>
    </source>
</reference>
<evidence type="ECO:0000256" key="5">
    <source>
        <dbReference type="ARBA" id="ARBA00022825"/>
    </source>
</evidence>
<dbReference type="CDD" id="cd07477">
    <property type="entry name" value="Peptidases_S8_Subtilisin_subset"/>
    <property type="match status" value="1"/>
</dbReference>
<accession>A0ABU3A3C0</accession>
<dbReference type="InterPro" id="IPR000209">
    <property type="entry name" value="Peptidase_S8/S53_dom"/>
</dbReference>
<sequence length="791" mass="82396">MKNNNKYLLSTLAIALLSATSYSVTAQSAKIKNINKLTTDTSSQASFAQWRANEKLNKFDYTDQLIIQFKDKNQGHAIPPGLAKKVGLDLKHIKQLKSGLHTVSIGELKHIKDLEKFIEKMRKHPSVESVEINYRRFLYSQNQPWGIANTQSDLIPDTDAANMTVCIIDSGYEQTNPDLNANNATGTNNSGTGNWYQAGGSHGTHVAGTIAGVNNTEGVVGILPNTNVNLHIVKVFNASGWGYSGDLSDAVDTCVNNGAKVVNMSLGGAGSTNAEKNALQAATDAGVLLVAASGNDGNSTLSYPASYDSVMAVGAVDQNGQHAEFSQYTSQVEVAAPGEAVLSTVAGDGRLGFITIGSTTYGNDNVVPQSRYVESGGNYSINNVNGTAQGILSSCTVSGSSYSCSGNVSGNICLAERNGNQVGSSYPEINPAKACADAGAAGVIVYSDNDRPGLQNPFLVDANNDVTVPTVSVNRSLGQQLSTQLGSNVTLTVNGNQDYAYYNGTSMATPHVAGVAALVWSNNPNCSANDIRSALKSTAVDLETAGRDDKTGYGLVQAKAASDSLAGNCNGTTPPPTGNVLENGVAKTGLTASTGQELSFTMAVPANATDLNFDMSGGTGDADLYVKFGSAPTTSSYDCRPYKNGNTESCPIATAQAGTYYVKAIAYSSFSGVSLTGSYTDNSGGGSGGATGGSANVTDISIARRAWQYYTIDVPAGMATLDFDISGGTGDADLYIRKGAQPTSSTYDCRPYKNGNTETCSFTNPGADTWHIGIYGYTAVSGLTLDVVYNP</sequence>
<dbReference type="Gene3D" id="2.60.120.380">
    <property type="match status" value="2"/>
</dbReference>
<dbReference type="InterPro" id="IPR036852">
    <property type="entry name" value="Peptidase_S8/S53_dom_sf"/>
</dbReference>
<dbReference type="PROSITE" id="PS00137">
    <property type="entry name" value="SUBTILASE_HIS"/>
    <property type="match status" value="1"/>
</dbReference>
<evidence type="ECO:0000256" key="7">
    <source>
        <dbReference type="SAM" id="SignalP"/>
    </source>
</evidence>
<evidence type="ECO:0000256" key="1">
    <source>
        <dbReference type="ARBA" id="ARBA00011073"/>
    </source>
</evidence>
<dbReference type="Pfam" id="PF00082">
    <property type="entry name" value="Peptidase_S8"/>
    <property type="match status" value="2"/>
</dbReference>
<feature type="signal peptide" evidence="7">
    <location>
        <begin position="1"/>
        <end position="26"/>
    </location>
</feature>
<feature type="chain" id="PRO_5045174792" evidence="7">
    <location>
        <begin position="27"/>
        <end position="791"/>
    </location>
</feature>
<dbReference type="Pfam" id="PF04151">
    <property type="entry name" value="PPC"/>
    <property type="match status" value="2"/>
</dbReference>
<evidence type="ECO:0000313" key="11">
    <source>
        <dbReference type="Proteomes" id="UP001266357"/>
    </source>
</evidence>
<dbReference type="Proteomes" id="UP001266357">
    <property type="component" value="Unassembled WGS sequence"/>
</dbReference>
<dbReference type="InterPro" id="IPR034202">
    <property type="entry name" value="Subtilisin_Carlsberg-like"/>
</dbReference>
<dbReference type="PANTHER" id="PTHR43806">
    <property type="entry name" value="PEPTIDASE S8"/>
    <property type="match status" value="1"/>
</dbReference>
<feature type="active site" description="Charge relay system" evidence="6">
    <location>
        <position position="506"/>
    </location>
</feature>
<evidence type="ECO:0000256" key="2">
    <source>
        <dbReference type="ARBA" id="ARBA00022670"/>
    </source>
</evidence>
<keyword evidence="11" id="KW-1185">Reference proteome</keyword>
<keyword evidence="4 6" id="KW-0378">Hydrolase</keyword>
<organism evidence="10 11">
    <name type="scientific">Thalassotalea castellviae</name>
    <dbReference type="NCBI Taxonomy" id="3075612"/>
    <lineage>
        <taxon>Bacteria</taxon>
        <taxon>Pseudomonadati</taxon>
        <taxon>Pseudomonadota</taxon>
        <taxon>Gammaproteobacteria</taxon>
        <taxon>Alteromonadales</taxon>
        <taxon>Colwelliaceae</taxon>
        <taxon>Thalassotalea</taxon>
    </lineage>
</organism>
<dbReference type="CDD" id="cd04817">
    <property type="entry name" value="PA_VapT_like"/>
    <property type="match status" value="1"/>
</dbReference>
<feature type="domain" description="Peptidase S8/S53" evidence="8">
    <location>
        <begin position="482"/>
        <end position="554"/>
    </location>
</feature>
<feature type="active site" description="Charge relay system" evidence="6">
    <location>
        <position position="202"/>
    </location>
</feature>
<dbReference type="PRINTS" id="PR00723">
    <property type="entry name" value="SUBTILISIN"/>
</dbReference>
<feature type="active site" description="Charge relay system" evidence="6">
    <location>
        <position position="169"/>
    </location>
</feature>
<evidence type="ECO:0000313" key="10">
    <source>
        <dbReference type="EMBL" id="MDT0604440.1"/>
    </source>
</evidence>
<feature type="domain" description="Peptidase C-terminal archaeal/bacterial" evidence="9">
    <location>
        <begin position="709"/>
        <end position="776"/>
    </location>
</feature>
<dbReference type="PANTHER" id="PTHR43806:SF11">
    <property type="entry name" value="CEREVISIN-RELATED"/>
    <property type="match status" value="1"/>
</dbReference>
<dbReference type="InterPro" id="IPR015500">
    <property type="entry name" value="Peptidase_S8_subtilisin-rel"/>
</dbReference>
<proteinExistence type="inferred from homology"/>
<dbReference type="InterPro" id="IPR022398">
    <property type="entry name" value="Peptidase_S8_His-AS"/>
</dbReference>
<evidence type="ECO:0000256" key="3">
    <source>
        <dbReference type="ARBA" id="ARBA00022723"/>
    </source>
</evidence>
<comment type="caution">
    <text evidence="10">The sequence shown here is derived from an EMBL/GenBank/DDBJ whole genome shotgun (WGS) entry which is preliminary data.</text>
</comment>
<evidence type="ECO:0000256" key="6">
    <source>
        <dbReference type="PROSITE-ProRule" id="PRU01240"/>
    </source>
</evidence>
<name>A0ABU3A3C0_9GAMM</name>
<dbReference type="InterPro" id="IPR050131">
    <property type="entry name" value="Peptidase_S8_subtilisin-like"/>
</dbReference>
<dbReference type="InterPro" id="IPR007280">
    <property type="entry name" value="Peptidase_C_arc/bac"/>
</dbReference>